<evidence type="ECO:0000259" key="4">
    <source>
        <dbReference type="PROSITE" id="PS51733"/>
    </source>
</evidence>
<dbReference type="Gene3D" id="3.30.930.10">
    <property type="entry name" value="Bira Bifunctional Protein, Domain 2"/>
    <property type="match status" value="1"/>
</dbReference>
<dbReference type="PANTHER" id="PTHR43679:SF2">
    <property type="entry name" value="OCTANOYL-[GCVH]:PROTEIN N-OCTANOYLTRANSFERASE"/>
    <property type="match status" value="1"/>
</dbReference>
<comment type="caution">
    <text evidence="5">The sequence shown here is derived from an EMBL/GenBank/DDBJ whole genome shotgun (WGS) entry which is preliminary data.</text>
</comment>
<keyword evidence="5" id="KW-0436">Ligase</keyword>
<evidence type="ECO:0000313" key="6">
    <source>
        <dbReference type="Proteomes" id="UP000273811"/>
    </source>
</evidence>
<dbReference type="GO" id="GO:0033819">
    <property type="term" value="F:lipoyl(octanoyl) transferase activity"/>
    <property type="evidence" value="ECO:0007669"/>
    <property type="project" value="InterPro"/>
</dbReference>
<dbReference type="InterPro" id="IPR045864">
    <property type="entry name" value="aa-tRNA-synth_II/BPL/LPL"/>
</dbReference>
<sequence length="278" mass="31444">MDENQSLLHQEKWRIIDQSNPNPQFHAIQSFAIDDTLCQSVGSGCSPAVARTWVHLRTVVLGIQDTKLPALQSGLDFLGKNKVDWIVRNSGGLAVLLDEGVLNISLIFPDTEKGIDINRGYDTMFELVRLMFEDFNCHIEAREIAGSYCPGSYDLSINGKKFAGISQRRIRKGVAVQVYLCVNGSGQERAEMVRGFYERARFHDSHRIVFPEVHPEVMASLSELLGVQLTIQETVLRFLKVLKGVSGEIYTSQLQGNELELYPVHYERMIERNKRVFA</sequence>
<dbReference type="Proteomes" id="UP000273811">
    <property type="component" value="Unassembled WGS sequence"/>
</dbReference>
<reference evidence="5" key="1">
    <citation type="submission" date="2018-12" db="EMBL/GenBank/DDBJ databases">
        <authorList>
            <person name="Sun L."/>
            <person name="Chen Z."/>
        </authorList>
    </citation>
    <scope>NUCLEOTIDE SEQUENCE [LARGE SCALE GENOMIC DNA]</scope>
    <source>
        <strain evidence="5">DSM 16012</strain>
    </source>
</reference>
<accession>A0A451GBS1</accession>
<dbReference type="InterPro" id="IPR024897">
    <property type="entry name" value="LipL"/>
</dbReference>
<comment type="miscellaneous">
    <text evidence="3">The reaction proceeds via a thioester-linked acyl-enzyme intermediate.</text>
</comment>
<name>A0A451GBS1_9BACI</name>
<dbReference type="EC" id="2.3.1.204" evidence="3"/>
<comment type="function">
    <text evidence="3">Catalyzes the amidotransfer (transamidation) of the octanoyl moiety from octanoyl-GcvH to the lipoyl domain of the E2 subunit of lipoate-dependent enzymes.</text>
</comment>
<dbReference type="PANTHER" id="PTHR43679">
    <property type="entry name" value="OCTANOYLTRANSFERASE LIPM-RELATED"/>
    <property type="match status" value="1"/>
</dbReference>
<gene>
    <name evidence="3" type="primary">lipL</name>
    <name evidence="5" type="ORF">D4N35_006445</name>
</gene>
<keyword evidence="2 3" id="KW-0012">Acyltransferase</keyword>
<dbReference type="GO" id="GO:0016874">
    <property type="term" value="F:ligase activity"/>
    <property type="evidence" value="ECO:0007669"/>
    <property type="project" value="UniProtKB-KW"/>
</dbReference>
<dbReference type="AlphaFoldDB" id="A0A451GBS1"/>
<comment type="similarity">
    <text evidence="3">Belongs to the octanoyltransferase LipL family.</text>
</comment>
<dbReference type="InterPro" id="IPR004143">
    <property type="entry name" value="BPL_LPL_catalytic"/>
</dbReference>
<dbReference type="RefSeq" id="WP_120071635.1">
    <property type="nucleotide sequence ID" value="NZ_CP126113.1"/>
</dbReference>
<dbReference type="OrthoDB" id="2080934at2"/>
<feature type="domain" description="BPL/LPL catalytic" evidence="4">
    <location>
        <begin position="44"/>
        <end position="229"/>
    </location>
</feature>
<keyword evidence="6" id="KW-1185">Reference proteome</keyword>
<evidence type="ECO:0000256" key="2">
    <source>
        <dbReference type="ARBA" id="ARBA00023315"/>
    </source>
</evidence>
<evidence type="ECO:0000256" key="1">
    <source>
        <dbReference type="ARBA" id="ARBA00022679"/>
    </source>
</evidence>
<dbReference type="HAMAP" id="MF_02119">
    <property type="entry name" value="LipL"/>
    <property type="match status" value="1"/>
</dbReference>
<feature type="site" description="Lowers pKa of active site Cys" evidence="3">
    <location>
        <position position="161"/>
    </location>
</feature>
<organism evidence="5 6">
    <name type="scientific">Siminovitchia fortis</name>
    <dbReference type="NCBI Taxonomy" id="254758"/>
    <lineage>
        <taxon>Bacteria</taxon>
        <taxon>Bacillati</taxon>
        <taxon>Bacillota</taxon>
        <taxon>Bacilli</taxon>
        <taxon>Bacillales</taxon>
        <taxon>Bacillaceae</taxon>
        <taxon>Siminovitchia</taxon>
    </lineage>
</organism>
<evidence type="ECO:0000313" key="5">
    <source>
        <dbReference type="EMBL" id="RWR12498.1"/>
    </source>
</evidence>
<dbReference type="SUPFAM" id="SSF55681">
    <property type="entry name" value="Class II aaRS and biotin synthetases"/>
    <property type="match status" value="1"/>
</dbReference>
<dbReference type="PROSITE" id="PS51733">
    <property type="entry name" value="BPL_LPL_CATALYTIC"/>
    <property type="match status" value="1"/>
</dbReference>
<dbReference type="GO" id="GO:0009107">
    <property type="term" value="P:lipoate biosynthetic process"/>
    <property type="evidence" value="ECO:0007669"/>
    <property type="project" value="UniProtKB-UniRule"/>
</dbReference>
<protein>
    <recommendedName>
        <fullName evidence="3">Octanoyl-[GcvH]:protein N-octanoyltransferase</fullName>
        <ecNumber evidence="3">2.3.1.204</ecNumber>
    </recommendedName>
    <alternativeName>
        <fullName evidence="3">Octanoyl-[GcvH]:E2 amidotransferase</fullName>
    </alternativeName>
</protein>
<feature type="active site" description="Acyl-thioester intermediate" evidence="3">
    <location>
        <position position="149"/>
    </location>
</feature>
<dbReference type="GO" id="GO:0009249">
    <property type="term" value="P:protein lipoylation"/>
    <property type="evidence" value="ECO:0007669"/>
    <property type="project" value="UniProtKB-UniRule"/>
</dbReference>
<comment type="pathway">
    <text evidence="3">Protein modification; protein lipoylation via endogenous pathway; protein N(6)-(lipoyl)lysine from octanoyl-[acyl-carrier-protein].</text>
</comment>
<keyword evidence="1 3" id="KW-0808">Transferase</keyword>
<dbReference type="Pfam" id="PF21948">
    <property type="entry name" value="LplA-B_cat"/>
    <property type="match status" value="1"/>
</dbReference>
<evidence type="ECO:0000256" key="3">
    <source>
        <dbReference type="HAMAP-Rule" id="MF_02119"/>
    </source>
</evidence>
<dbReference type="EMBL" id="QYTU02000010">
    <property type="protein sequence ID" value="RWR12498.1"/>
    <property type="molecule type" value="Genomic_DNA"/>
</dbReference>
<dbReference type="InterPro" id="IPR050664">
    <property type="entry name" value="Octanoyltrans_LipM/LipL"/>
</dbReference>
<dbReference type="CDD" id="cd16443">
    <property type="entry name" value="LplA"/>
    <property type="match status" value="1"/>
</dbReference>
<comment type="catalytic activity">
    <reaction evidence="3">
        <text>N(6)-octanoyl-L-lysyl-[glycine-cleavage complex H protein] + L-lysyl-[lipoyl-carrier protein] = N(6)-octanoyl-L-lysyl-[lipoyl-carrier protein] + L-lysyl-[glycine-cleavage complex H protein]</text>
        <dbReference type="Rhea" id="RHEA:20213"/>
        <dbReference type="Rhea" id="RHEA-COMP:10500"/>
        <dbReference type="Rhea" id="RHEA-COMP:10501"/>
        <dbReference type="Rhea" id="RHEA-COMP:10503"/>
        <dbReference type="Rhea" id="RHEA-COMP:10504"/>
        <dbReference type="ChEBI" id="CHEBI:29969"/>
        <dbReference type="ChEBI" id="CHEBI:78809"/>
        <dbReference type="EC" id="2.3.1.204"/>
    </reaction>
</comment>
<proteinExistence type="inferred from homology"/>